<feature type="compositionally biased region" description="Basic residues" evidence="8">
    <location>
        <begin position="76"/>
        <end position="88"/>
    </location>
</feature>
<evidence type="ECO:0000256" key="7">
    <source>
        <dbReference type="ARBA" id="ARBA00029792"/>
    </source>
</evidence>
<accession>A0AAD2HPI1</accession>
<reference evidence="10" key="1">
    <citation type="submission" date="2023-11" db="EMBL/GenBank/DDBJ databases">
        <authorList>
            <person name="De Vega J J."/>
            <person name="De Vega J J."/>
        </authorList>
    </citation>
    <scope>NUCLEOTIDE SEQUENCE</scope>
</reference>
<dbReference type="Pfam" id="PF05192">
    <property type="entry name" value="MutS_III"/>
    <property type="match status" value="1"/>
</dbReference>
<proteinExistence type="inferred from homology"/>
<dbReference type="InterPro" id="IPR016151">
    <property type="entry name" value="DNA_mismatch_repair_MutS_N"/>
</dbReference>
<dbReference type="SUPFAM" id="SSF55271">
    <property type="entry name" value="DNA repair protein MutS, domain I"/>
    <property type="match status" value="1"/>
</dbReference>
<gene>
    <name evidence="10" type="ORF">MYCIT1_LOCUS26842</name>
</gene>
<evidence type="ECO:0000313" key="11">
    <source>
        <dbReference type="Proteomes" id="UP001295794"/>
    </source>
</evidence>
<dbReference type="InterPro" id="IPR007695">
    <property type="entry name" value="DNA_mismatch_repair_MutS-lik_N"/>
</dbReference>
<keyword evidence="6" id="KW-0234">DNA repair</keyword>
<dbReference type="Proteomes" id="UP001295794">
    <property type="component" value="Unassembled WGS sequence"/>
</dbReference>
<dbReference type="PANTHER" id="PTHR11361">
    <property type="entry name" value="DNA MISMATCH REPAIR PROTEIN MUTS FAMILY MEMBER"/>
    <property type="match status" value="1"/>
</dbReference>
<evidence type="ECO:0000256" key="5">
    <source>
        <dbReference type="ARBA" id="ARBA00023125"/>
    </source>
</evidence>
<keyword evidence="11" id="KW-1185">Reference proteome</keyword>
<dbReference type="AlphaFoldDB" id="A0AAD2HPI1"/>
<dbReference type="GO" id="GO:0030983">
    <property type="term" value="F:mismatched DNA binding"/>
    <property type="evidence" value="ECO:0007669"/>
    <property type="project" value="InterPro"/>
</dbReference>
<dbReference type="InterPro" id="IPR007696">
    <property type="entry name" value="DNA_mismatch_repair_MutS_core"/>
</dbReference>
<dbReference type="GO" id="GO:0005524">
    <property type="term" value="F:ATP binding"/>
    <property type="evidence" value="ECO:0007669"/>
    <property type="project" value="UniProtKB-KW"/>
</dbReference>
<sequence length="1012" mass="113187">MSPLPTPSRTVESKFFSPNSKKSPSGASSAGEPPTKKQKVTHGTTGNGGPAPLSRATSDSSFDSFMAMVNPGAKKPTAKKSVARKSVSKKSVTTRPTQEIRRKSSLNPRQSGNETENEDEDADNHKAYTDLQIQVKTIRDQNPNAVLMVHVGHKYKFFGEDAKVAENVLGMKTWIEKGELCASVPQHRRDVHLRTLVYRGYRVGIVQQVETAALHKAGSNRNKVFERRLTKMVTSTTYIDEIDSTELTAPSFLCIVEEVSGSRDRVKVAIVSISVHDGEIIYDAFEDVPMRTELDVRCFDSVPQTCNDLQARLAHLQPTEIIYPRNRLSTPTEKMITHRIQFTNDHGGSARIEPFDELVSYSDAFDVISDLCSGSELLAEMTGLPRPVVVALGCTIKHLASSEIVSTLCRVKLSRFTSRIHMLLAANTLSNLEIFENDTDHTRRGSLLSLLDRTETQFGSRLLKSWIGKPLVDKRALQERIDAVDEIVNSNSDKFILLRQALSKLPDLMRGLSRVQSLQCTPNELVIILTAFQKLGRIFPATIVEEDTQVKSRMLNEILYALPPLAKPAQQLLNCIHLKMAKEGNKELMWVDPGKYPDIQKAADEVRDFESQIGREQDAGELEFKTIWDEEYVIEMPKTFKAPESWLTVNSSKSFKRYRTPAVAQILEERAQSHERMMVCSDGYIRGQPLMMLQIAANEAYQVFLKDDVMEHYPVLRHAVEKLAQADCLTSLAHVATQQDFTKPKFVEDGDVLEMIDGRHPMVEVSRPDPFVPNSISFSRGRCKVVSGPNMGGKSTCVRTVALLSVMAQIGSYVPAKSFKLSMLDAVLTRMGASDDIVRGRSTFMVEMAETSEILRTATSRSLVVLDELGRGTSTFDGMAIAHATLEELISTNLHVGYRAEEQRKRDGKRDVTFLYRLEDGIAQGKCPMLKMITSARLTLWAESFGVECARLAGLPEEILQVATKKSADMETTVIARMRRRMVLKRVDVLKAVLEEHYPMARRRHTALKGHI</sequence>
<evidence type="ECO:0000259" key="9">
    <source>
        <dbReference type="PROSITE" id="PS00486"/>
    </source>
</evidence>
<feature type="compositionally biased region" description="Low complexity" evidence="8">
    <location>
        <begin position="13"/>
        <end position="31"/>
    </location>
</feature>
<dbReference type="InterPro" id="IPR000432">
    <property type="entry name" value="DNA_mismatch_repair_MutS_C"/>
</dbReference>
<evidence type="ECO:0000256" key="3">
    <source>
        <dbReference type="ARBA" id="ARBA00022763"/>
    </source>
</evidence>
<dbReference type="InterPro" id="IPR017261">
    <property type="entry name" value="DNA_mismatch_repair_MutS/MSH"/>
</dbReference>
<dbReference type="SMART" id="SM00533">
    <property type="entry name" value="MUTSd"/>
    <property type="match status" value="1"/>
</dbReference>
<keyword evidence="4" id="KW-0067">ATP-binding</keyword>
<keyword evidence="2" id="KW-0547">Nucleotide-binding</keyword>
<evidence type="ECO:0000313" key="10">
    <source>
        <dbReference type="EMBL" id="CAK5277757.1"/>
    </source>
</evidence>
<dbReference type="EMBL" id="CAVNYO010000419">
    <property type="protein sequence ID" value="CAK5277757.1"/>
    <property type="molecule type" value="Genomic_DNA"/>
</dbReference>
<comment type="caution">
    <text evidence="10">The sequence shown here is derived from an EMBL/GenBank/DDBJ whole genome shotgun (WGS) entry which is preliminary data.</text>
</comment>
<evidence type="ECO:0000256" key="8">
    <source>
        <dbReference type="SAM" id="MobiDB-lite"/>
    </source>
</evidence>
<evidence type="ECO:0000256" key="2">
    <source>
        <dbReference type="ARBA" id="ARBA00022741"/>
    </source>
</evidence>
<dbReference type="Gene3D" id="3.40.50.300">
    <property type="entry name" value="P-loop containing nucleotide triphosphate hydrolases"/>
    <property type="match status" value="1"/>
</dbReference>
<dbReference type="InterPro" id="IPR045076">
    <property type="entry name" value="MutS"/>
</dbReference>
<dbReference type="SMART" id="SM00534">
    <property type="entry name" value="MUTSac"/>
    <property type="match status" value="1"/>
</dbReference>
<protein>
    <recommendedName>
        <fullName evidence="7">MutS protein homolog 3</fullName>
    </recommendedName>
</protein>
<dbReference type="Gene3D" id="1.10.1420.10">
    <property type="match status" value="2"/>
</dbReference>
<comment type="similarity">
    <text evidence="1">Belongs to the DNA mismatch repair MutS family. MSH3 subfamily.</text>
</comment>
<dbReference type="PROSITE" id="PS00486">
    <property type="entry name" value="DNA_MISMATCH_REPAIR_2"/>
    <property type="match status" value="1"/>
</dbReference>
<dbReference type="SUPFAM" id="SSF48334">
    <property type="entry name" value="DNA repair protein MutS, domain III"/>
    <property type="match status" value="1"/>
</dbReference>
<evidence type="ECO:0000256" key="6">
    <source>
        <dbReference type="ARBA" id="ARBA00023204"/>
    </source>
</evidence>
<dbReference type="InterPro" id="IPR036187">
    <property type="entry name" value="DNA_mismatch_repair_MutS_sf"/>
</dbReference>
<dbReference type="PIRSF" id="PIRSF037677">
    <property type="entry name" value="DNA_mis_repair_Msh6"/>
    <property type="match status" value="1"/>
</dbReference>
<organism evidence="10 11">
    <name type="scientific">Mycena citricolor</name>
    <dbReference type="NCBI Taxonomy" id="2018698"/>
    <lineage>
        <taxon>Eukaryota</taxon>
        <taxon>Fungi</taxon>
        <taxon>Dikarya</taxon>
        <taxon>Basidiomycota</taxon>
        <taxon>Agaricomycotina</taxon>
        <taxon>Agaricomycetes</taxon>
        <taxon>Agaricomycetidae</taxon>
        <taxon>Agaricales</taxon>
        <taxon>Marasmiineae</taxon>
        <taxon>Mycenaceae</taxon>
        <taxon>Mycena</taxon>
    </lineage>
</organism>
<keyword evidence="3" id="KW-0227">DNA damage</keyword>
<dbReference type="SUPFAM" id="SSF52540">
    <property type="entry name" value="P-loop containing nucleoside triphosphate hydrolases"/>
    <property type="match status" value="1"/>
</dbReference>
<dbReference type="PANTHER" id="PTHR11361:SF122">
    <property type="entry name" value="DNA MISMATCH REPAIR PROTEIN MSH3"/>
    <property type="match status" value="1"/>
</dbReference>
<dbReference type="GO" id="GO:0005634">
    <property type="term" value="C:nucleus"/>
    <property type="evidence" value="ECO:0007669"/>
    <property type="project" value="TreeGrafter"/>
</dbReference>
<feature type="region of interest" description="Disordered" evidence="8">
    <location>
        <begin position="1"/>
        <end position="126"/>
    </location>
</feature>
<dbReference type="GO" id="GO:0006312">
    <property type="term" value="P:mitotic recombination"/>
    <property type="evidence" value="ECO:0007669"/>
    <property type="project" value="TreeGrafter"/>
</dbReference>
<name>A0AAD2HPI1_9AGAR</name>
<evidence type="ECO:0000256" key="4">
    <source>
        <dbReference type="ARBA" id="ARBA00022840"/>
    </source>
</evidence>
<dbReference type="Gene3D" id="3.30.420.110">
    <property type="entry name" value="MutS, connector domain"/>
    <property type="match status" value="1"/>
</dbReference>
<dbReference type="Pfam" id="PF01624">
    <property type="entry name" value="MutS_I"/>
    <property type="match status" value="1"/>
</dbReference>
<dbReference type="GO" id="GO:0006298">
    <property type="term" value="P:mismatch repair"/>
    <property type="evidence" value="ECO:0007669"/>
    <property type="project" value="InterPro"/>
</dbReference>
<dbReference type="InterPro" id="IPR027417">
    <property type="entry name" value="P-loop_NTPase"/>
</dbReference>
<feature type="domain" description="DNA mismatch repair proteins mutS family" evidence="9">
    <location>
        <begin position="862"/>
        <end position="878"/>
    </location>
</feature>
<evidence type="ECO:0000256" key="1">
    <source>
        <dbReference type="ARBA" id="ARBA00007094"/>
    </source>
</evidence>
<dbReference type="InterPro" id="IPR036678">
    <property type="entry name" value="MutS_con_dom_sf"/>
</dbReference>
<dbReference type="Pfam" id="PF00488">
    <property type="entry name" value="MutS_V"/>
    <property type="match status" value="1"/>
</dbReference>
<dbReference type="Gene3D" id="3.40.1170.10">
    <property type="entry name" value="DNA repair protein MutS, domain I"/>
    <property type="match status" value="1"/>
</dbReference>
<keyword evidence="5" id="KW-0238">DNA-binding</keyword>
<dbReference type="GO" id="GO:0140664">
    <property type="term" value="F:ATP-dependent DNA damage sensor activity"/>
    <property type="evidence" value="ECO:0007669"/>
    <property type="project" value="InterPro"/>
</dbReference>